<dbReference type="GO" id="GO:0008270">
    <property type="term" value="F:zinc ion binding"/>
    <property type="evidence" value="ECO:0007669"/>
    <property type="project" value="UniProtKB-UniRule"/>
</dbReference>
<evidence type="ECO:0000256" key="9">
    <source>
        <dbReference type="ARBA" id="ARBA00053423"/>
    </source>
</evidence>
<comment type="subunit">
    <text evidence="12">Homodimer.</text>
</comment>
<name>A0A328C8F6_9DELT</name>
<dbReference type="PRINTS" id="PR00625">
    <property type="entry name" value="JDOMAIN"/>
</dbReference>
<dbReference type="Gene3D" id="2.60.260.20">
    <property type="entry name" value="Urease metallochaperone UreE, N-terminal domain"/>
    <property type="match status" value="2"/>
</dbReference>
<dbReference type="Pfam" id="PF00226">
    <property type="entry name" value="DnaJ"/>
    <property type="match status" value="1"/>
</dbReference>
<dbReference type="NCBIfam" id="NF008035">
    <property type="entry name" value="PRK10767.1"/>
    <property type="match status" value="1"/>
</dbReference>
<feature type="domain" description="CR-type" evidence="15">
    <location>
        <begin position="135"/>
        <end position="213"/>
    </location>
</feature>
<evidence type="ECO:0000256" key="8">
    <source>
        <dbReference type="ARBA" id="ARBA00023186"/>
    </source>
</evidence>
<dbReference type="CDD" id="cd10719">
    <property type="entry name" value="DnaJ_zf"/>
    <property type="match status" value="1"/>
</dbReference>
<evidence type="ECO:0000256" key="12">
    <source>
        <dbReference type="HAMAP-Rule" id="MF_01152"/>
    </source>
</evidence>
<proteinExistence type="inferred from homology"/>
<dbReference type="Gene3D" id="1.10.287.110">
    <property type="entry name" value="DnaJ domain"/>
    <property type="match status" value="1"/>
</dbReference>
<dbReference type="CDD" id="cd10747">
    <property type="entry name" value="DnaJ_C"/>
    <property type="match status" value="1"/>
</dbReference>
<feature type="repeat" description="CXXCXGXG motif" evidence="12">
    <location>
        <begin position="148"/>
        <end position="155"/>
    </location>
</feature>
<keyword evidence="3 12" id="KW-0479">Metal-binding</keyword>
<feature type="binding site" evidence="12">
    <location>
        <position position="187"/>
    </location>
    <ligand>
        <name>Zn(2+)</name>
        <dbReference type="ChEBI" id="CHEBI:29105"/>
        <label>2</label>
    </ligand>
</feature>
<keyword evidence="4 12" id="KW-0677">Repeat</keyword>
<feature type="repeat" description="CXXCXGXG motif" evidence="12">
    <location>
        <begin position="165"/>
        <end position="172"/>
    </location>
</feature>
<dbReference type="Pfam" id="PF00684">
    <property type="entry name" value="DnaJ_CXXCXGXG"/>
    <property type="match status" value="1"/>
</dbReference>
<dbReference type="GO" id="GO:0051082">
    <property type="term" value="F:unfolded protein binding"/>
    <property type="evidence" value="ECO:0007669"/>
    <property type="project" value="UniProtKB-UniRule"/>
</dbReference>
<dbReference type="Pfam" id="PF01556">
    <property type="entry name" value="DnaJ_C"/>
    <property type="match status" value="1"/>
</dbReference>
<feature type="domain" description="J" evidence="14">
    <location>
        <begin position="5"/>
        <end position="70"/>
    </location>
</feature>
<dbReference type="SUPFAM" id="SSF57938">
    <property type="entry name" value="DnaJ/Hsp40 cysteine-rich domain"/>
    <property type="match status" value="1"/>
</dbReference>
<dbReference type="PANTHER" id="PTHR43096:SF48">
    <property type="entry name" value="CHAPERONE PROTEIN DNAJ"/>
    <property type="match status" value="1"/>
</dbReference>
<feature type="repeat" description="CXXCXGXG motif" evidence="12">
    <location>
        <begin position="201"/>
        <end position="208"/>
    </location>
</feature>
<dbReference type="GO" id="GO:0031072">
    <property type="term" value="F:heat shock protein binding"/>
    <property type="evidence" value="ECO:0007669"/>
    <property type="project" value="InterPro"/>
</dbReference>
<organism evidence="16 17">
    <name type="scientific">Lujinxingia litoralis</name>
    <dbReference type="NCBI Taxonomy" id="2211119"/>
    <lineage>
        <taxon>Bacteria</taxon>
        <taxon>Deltaproteobacteria</taxon>
        <taxon>Bradymonadales</taxon>
        <taxon>Lujinxingiaceae</taxon>
        <taxon>Lujinxingia</taxon>
    </lineage>
</organism>
<dbReference type="AlphaFoldDB" id="A0A328C8F6"/>
<dbReference type="InterPro" id="IPR002939">
    <property type="entry name" value="DnaJ_C"/>
</dbReference>
<dbReference type="HAMAP" id="MF_01152">
    <property type="entry name" value="DnaJ"/>
    <property type="match status" value="1"/>
</dbReference>
<feature type="binding site" evidence="12">
    <location>
        <position position="204"/>
    </location>
    <ligand>
        <name>Zn(2+)</name>
        <dbReference type="ChEBI" id="CHEBI:29105"/>
        <label>1</label>
    </ligand>
</feature>
<keyword evidence="6 12" id="KW-0862">Zinc</keyword>
<evidence type="ECO:0000313" key="16">
    <source>
        <dbReference type="EMBL" id="RAL21646.1"/>
    </source>
</evidence>
<dbReference type="PROSITE" id="PS51188">
    <property type="entry name" value="ZF_CR"/>
    <property type="match status" value="1"/>
</dbReference>
<dbReference type="InterPro" id="IPR008971">
    <property type="entry name" value="HSP40/DnaJ_pept-bd"/>
</dbReference>
<evidence type="ECO:0000256" key="5">
    <source>
        <dbReference type="ARBA" id="ARBA00022771"/>
    </source>
</evidence>
<dbReference type="EMBL" id="QHKO01000005">
    <property type="protein sequence ID" value="RAL21646.1"/>
    <property type="molecule type" value="Genomic_DNA"/>
</dbReference>
<evidence type="ECO:0000259" key="14">
    <source>
        <dbReference type="PROSITE" id="PS50076"/>
    </source>
</evidence>
<feature type="binding site" evidence="12">
    <location>
        <position position="165"/>
    </location>
    <ligand>
        <name>Zn(2+)</name>
        <dbReference type="ChEBI" id="CHEBI:29105"/>
        <label>2</label>
    </ligand>
</feature>
<gene>
    <name evidence="12 16" type="primary">dnaJ</name>
    <name evidence="16" type="ORF">DL240_12375</name>
</gene>
<evidence type="ECO:0000259" key="15">
    <source>
        <dbReference type="PROSITE" id="PS51188"/>
    </source>
</evidence>
<feature type="binding site" evidence="12">
    <location>
        <position position="168"/>
    </location>
    <ligand>
        <name>Zn(2+)</name>
        <dbReference type="ChEBI" id="CHEBI:29105"/>
        <label>2</label>
    </ligand>
</feature>
<comment type="function">
    <text evidence="9 12">Participates actively in the response to hyperosmotic and heat shock by preventing the aggregation of stress-denatured proteins and by disaggregating proteins, also in an autonomous, DnaK-independent fashion. Unfolded proteins bind initially to DnaJ; upon interaction with the DnaJ-bound protein, DnaK hydrolyzes its bound ATP, resulting in the formation of a stable complex. GrpE releases ADP from DnaK; ATP binding to DnaK triggers the release of the substrate protein, thus completing the reaction cycle. Several rounds of ATP-dependent interactions between DnaJ, DnaK and GrpE are required for fully efficient folding. Also involved, together with DnaK and GrpE, in the DNA replication of plasmids through activation of initiation proteins.</text>
</comment>
<sequence>MSKRDYYEVLGVSRDVDDKELKKAYRRLAMQNHPDRNPDDAEAEARFKEAAEAYEVLSDAQKRARYDRFGHEGVRGAAGPGAGFHSMDDIFSQFGDIFGDMFGFGGGGRRSRGGPQRGSDLREDLKLSFKEAAFGTSKTISVVRHVDCETCSGSGARPGTEPVTCSTCQGRGQINHSQGFFTLTSTCPHCQGSGKRIEDPCGDCRGSGKQRSTREVSVTIPAGVDTGMRLRLSGEGEAGSRGGPPGDLYVFIHVEPSEVFERDNEHLHLRQPISFVQAILGAEIEIPTLENNETITVKAGTQYGDTLVLKNQGLARVQGSGRGNLVVHFAVEIPSKVSSKERELLEGYAEAQGIPVKKGGFFNKLKDKIG</sequence>
<dbReference type="GO" id="GO:0006260">
    <property type="term" value="P:DNA replication"/>
    <property type="evidence" value="ECO:0007669"/>
    <property type="project" value="UniProtKB-KW"/>
</dbReference>
<dbReference type="RefSeq" id="WP_111730211.1">
    <property type="nucleotide sequence ID" value="NZ_QHKO01000005.1"/>
</dbReference>
<dbReference type="PROSITE" id="PS00636">
    <property type="entry name" value="DNAJ_1"/>
    <property type="match status" value="1"/>
</dbReference>
<dbReference type="FunFam" id="2.10.230.10:FF:000002">
    <property type="entry name" value="Molecular chaperone DnaJ"/>
    <property type="match status" value="1"/>
</dbReference>
<keyword evidence="7 12" id="KW-0346">Stress response</keyword>
<feature type="binding site" evidence="12">
    <location>
        <position position="148"/>
    </location>
    <ligand>
        <name>Zn(2+)</name>
        <dbReference type="ChEBI" id="CHEBI:29105"/>
        <label>1</label>
    </ligand>
</feature>
<evidence type="ECO:0000256" key="2">
    <source>
        <dbReference type="ARBA" id="ARBA00022705"/>
    </source>
</evidence>
<keyword evidence="5 12" id="KW-0863">Zinc-finger</keyword>
<dbReference type="FunFam" id="2.60.260.20:FF:000005">
    <property type="entry name" value="Chaperone protein dnaJ 1, mitochondrial"/>
    <property type="match status" value="1"/>
</dbReference>
<evidence type="ECO:0000256" key="10">
    <source>
        <dbReference type="ARBA" id="ARBA00061004"/>
    </source>
</evidence>
<dbReference type="NCBIfam" id="TIGR02349">
    <property type="entry name" value="DnaJ_bact"/>
    <property type="match status" value="1"/>
</dbReference>
<dbReference type="GO" id="GO:0005524">
    <property type="term" value="F:ATP binding"/>
    <property type="evidence" value="ECO:0007669"/>
    <property type="project" value="InterPro"/>
</dbReference>
<dbReference type="SMART" id="SM00271">
    <property type="entry name" value="DnaJ"/>
    <property type="match status" value="1"/>
</dbReference>
<dbReference type="Gene3D" id="2.10.230.10">
    <property type="entry name" value="Heat shock protein DnaJ, cysteine-rich domain"/>
    <property type="match status" value="1"/>
</dbReference>
<dbReference type="PANTHER" id="PTHR43096">
    <property type="entry name" value="DNAJ HOMOLOG 1, MITOCHONDRIAL-RELATED"/>
    <property type="match status" value="1"/>
</dbReference>
<dbReference type="Proteomes" id="UP000249169">
    <property type="component" value="Unassembled WGS sequence"/>
</dbReference>
<comment type="cofactor">
    <cofactor evidence="12">
        <name>Zn(2+)</name>
        <dbReference type="ChEBI" id="CHEBI:29105"/>
    </cofactor>
    <text evidence="12">Binds 2 Zn(2+) ions per monomer.</text>
</comment>
<feature type="zinc finger region" description="CR-type" evidence="13">
    <location>
        <begin position="135"/>
        <end position="213"/>
    </location>
</feature>
<dbReference type="FunFam" id="1.10.287.110:FF:000034">
    <property type="entry name" value="Chaperone protein DnaJ"/>
    <property type="match status" value="1"/>
</dbReference>
<accession>A0A328C8F6</accession>
<dbReference type="InterPro" id="IPR036410">
    <property type="entry name" value="HSP_DnaJ_Cys-rich_dom_sf"/>
</dbReference>
<evidence type="ECO:0000256" key="1">
    <source>
        <dbReference type="ARBA" id="ARBA00022490"/>
    </source>
</evidence>
<evidence type="ECO:0000256" key="11">
    <source>
        <dbReference type="ARBA" id="ARBA00067609"/>
    </source>
</evidence>
<evidence type="ECO:0000256" key="13">
    <source>
        <dbReference type="PROSITE-ProRule" id="PRU00546"/>
    </source>
</evidence>
<dbReference type="InterPro" id="IPR018253">
    <property type="entry name" value="DnaJ_domain_CS"/>
</dbReference>
<keyword evidence="2 12" id="KW-0235">DNA replication</keyword>
<keyword evidence="8 12" id="KW-0143">Chaperone</keyword>
<evidence type="ECO:0000256" key="4">
    <source>
        <dbReference type="ARBA" id="ARBA00022737"/>
    </source>
</evidence>
<dbReference type="InterPro" id="IPR036869">
    <property type="entry name" value="J_dom_sf"/>
</dbReference>
<dbReference type="SUPFAM" id="SSF46565">
    <property type="entry name" value="Chaperone J-domain"/>
    <property type="match status" value="1"/>
</dbReference>
<evidence type="ECO:0000256" key="3">
    <source>
        <dbReference type="ARBA" id="ARBA00022723"/>
    </source>
</evidence>
<feature type="binding site" evidence="12">
    <location>
        <position position="151"/>
    </location>
    <ligand>
        <name>Zn(2+)</name>
        <dbReference type="ChEBI" id="CHEBI:29105"/>
        <label>1</label>
    </ligand>
</feature>
<feature type="repeat" description="CXXCXGXG motif" evidence="12">
    <location>
        <begin position="187"/>
        <end position="194"/>
    </location>
</feature>
<feature type="binding site" evidence="12">
    <location>
        <position position="201"/>
    </location>
    <ligand>
        <name>Zn(2+)</name>
        <dbReference type="ChEBI" id="CHEBI:29105"/>
        <label>1</label>
    </ligand>
</feature>
<dbReference type="PROSITE" id="PS50076">
    <property type="entry name" value="DNAJ_2"/>
    <property type="match status" value="1"/>
</dbReference>
<reference evidence="16 17" key="1">
    <citation type="submission" date="2018-05" db="EMBL/GenBank/DDBJ databases">
        <title>Lujinxingia marina gen. nov. sp. nov., a new facultative anaerobic member of the class Deltaproteobacteria, and proposal of Lujinxingaceae fam. nov.</title>
        <authorList>
            <person name="Li C.-M."/>
        </authorList>
    </citation>
    <scope>NUCLEOTIDE SEQUENCE [LARGE SCALE GENOMIC DNA]</scope>
    <source>
        <strain evidence="16 17">B210</strain>
    </source>
</reference>
<protein>
    <recommendedName>
        <fullName evidence="11 12">Chaperone protein DnaJ</fullName>
    </recommendedName>
</protein>
<dbReference type="GO" id="GO:0042026">
    <property type="term" value="P:protein refolding"/>
    <property type="evidence" value="ECO:0007669"/>
    <property type="project" value="TreeGrafter"/>
</dbReference>
<comment type="subcellular location">
    <subcellularLocation>
        <location evidence="12">Cytoplasm</location>
    </subcellularLocation>
</comment>
<comment type="domain">
    <text evidence="12">The J domain is necessary and sufficient to stimulate DnaK ATPase activity. Zinc center 1 plays an important role in the autonomous, DnaK-independent chaperone activity of DnaJ. Zinc center 2 is essential for interaction with DnaK and for DnaJ activity.</text>
</comment>
<dbReference type="InterPro" id="IPR012724">
    <property type="entry name" value="DnaJ"/>
</dbReference>
<comment type="similarity">
    <text evidence="10 12">Belongs to the DnaJ family.</text>
</comment>
<evidence type="ECO:0000256" key="6">
    <source>
        <dbReference type="ARBA" id="ARBA00022833"/>
    </source>
</evidence>
<evidence type="ECO:0000256" key="7">
    <source>
        <dbReference type="ARBA" id="ARBA00023016"/>
    </source>
</evidence>
<keyword evidence="1 12" id="KW-0963">Cytoplasm</keyword>
<keyword evidence="17" id="KW-1185">Reference proteome</keyword>
<comment type="caution">
    <text evidence="16">The sequence shown here is derived from an EMBL/GenBank/DDBJ whole genome shotgun (WGS) entry which is preliminary data.</text>
</comment>
<feature type="binding site" evidence="12">
    <location>
        <position position="190"/>
    </location>
    <ligand>
        <name>Zn(2+)</name>
        <dbReference type="ChEBI" id="CHEBI:29105"/>
        <label>2</label>
    </ligand>
</feature>
<dbReference type="InterPro" id="IPR001623">
    <property type="entry name" value="DnaJ_domain"/>
</dbReference>
<dbReference type="CDD" id="cd06257">
    <property type="entry name" value="DnaJ"/>
    <property type="match status" value="1"/>
</dbReference>
<evidence type="ECO:0000313" key="17">
    <source>
        <dbReference type="Proteomes" id="UP000249169"/>
    </source>
</evidence>
<dbReference type="OrthoDB" id="9779889at2"/>
<dbReference type="GO" id="GO:0009408">
    <property type="term" value="P:response to heat"/>
    <property type="evidence" value="ECO:0007669"/>
    <property type="project" value="InterPro"/>
</dbReference>
<dbReference type="SUPFAM" id="SSF49493">
    <property type="entry name" value="HSP40/DnaJ peptide-binding domain"/>
    <property type="match status" value="2"/>
</dbReference>
<dbReference type="GO" id="GO:0005737">
    <property type="term" value="C:cytoplasm"/>
    <property type="evidence" value="ECO:0007669"/>
    <property type="project" value="UniProtKB-SubCell"/>
</dbReference>
<dbReference type="InterPro" id="IPR001305">
    <property type="entry name" value="HSP_DnaJ_Cys-rich_dom"/>
</dbReference>